<keyword evidence="4 7" id="KW-0119">Carbohydrate metabolism</keyword>
<dbReference type="STRING" id="1507870.A0A1V8T8C3"/>
<proteinExistence type="inferred from homology"/>
<dbReference type="InterPro" id="IPR044846">
    <property type="entry name" value="GH10"/>
</dbReference>
<keyword evidence="5 7" id="KW-0326">Glycosidase</keyword>
<keyword evidence="12" id="KW-1185">Reference proteome</keyword>
<organism evidence="11 12">
    <name type="scientific">Cryoendolithus antarcticus</name>
    <dbReference type="NCBI Taxonomy" id="1507870"/>
    <lineage>
        <taxon>Eukaryota</taxon>
        <taxon>Fungi</taxon>
        <taxon>Dikarya</taxon>
        <taxon>Ascomycota</taxon>
        <taxon>Pezizomycotina</taxon>
        <taxon>Dothideomycetes</taxon>
        <taxon>Dothideomycetidae</taxon>
        <taxon>Cladosporiales</taxon>
        <taxon>Cladosporiaceae</taxon>
        <taxon>Cryoendolithus</taxon>
    </lineage>
</organism>
<dbReference type="Proteomes" id="UP000192596">
    <property type="component" value="Unassembled WGS sequence"/>
</dbReference>
<dbReference type="SMART" id="SM00633">
    <property type="entry name" value="Glyco_10"/>
    <property type="match status" value="1"/>
</dbReference>
<dbReference type="EC" id="3.2.1.8" evidence="7"/>
<evidence type="ECO:0000313" key="11">
    <source>
        <dbReference type="EMBL" id="OQO07645.1"/>
    </source>
</evidence>
<dbReference type="PANTHER" id="PTHR31490:SF76">
    <property type="entry name" value="ENDO-1,4-BETA-XYLANASE C"/>
    <property type="match status" value="1"/>
</dbReference>
<feature type="domain" description="GH10" evidence="10">
    <location>
        <begin position="28"/>
        <end position="331"/>
    </location>
</feature>
<comment type="similarity">
    <text evidence="1 7">Belongs to the glycosyl hydrolase 10 (cellulase F) family.</text>
</comment>
<evidence type="ECO:0000256" key="5">
    <source>
        <dbReference type="ARBA" id="ARBA00023295"/>
    </source>
</evidence>
<dbReference type="GO" id="GO:0005576">
    <property type="term" value="C:extracellular region"/>
    <property type="evidence" value="ECO:0007669"/>
    <property type="project" value="InterPro"/>
</dbReference>
<dbReference type="InterPro" id="IPR017853">
    <property type="entry name" value="GH"/>
</dbReference>
<dbReference type="AlphaFoldDB" id="A0A1V8T8C3"/>
<dbReference type="GO" id="GO:0030248">
    <property type="term" value="F:cellulose binding"/>
    <property type="evidence" value="ECO:0007669"/>
    <property type="project" value="InterPro"/>
</dbReference>
<feature type="signal peptide" evidence="8">
    <location>
        <begin position="1"/>
        <end position="18"/>
    </location>
</feature>
<evidence type="ECO:0000256" key="2">
    <source>
        <dbReference type="ARBA" id="ARBA00022729"/>
    </source>
</evidence>
<accession>A0A1V8T8C3</accession>
<dbReference type="PRINTS" id="PR00134">
    <property type="entry name" value="GLHYDRLASE10"/>
</dbReference>
<feature type="chain" id="PRO_5012935382" description="Beta-xylanase" evidence="8">
    <location>
        <begin position="19"/>
        <end position="414"/>
    </location>
</feature>
<dbReference type="SMART" id="SM00236">
    <property type="entry name" value="fCBD"/>
    <property type="match status" value="1"/>
</dbReference>
<dbReference type="Gene3D" id="3.20.20.80">
    <property type="entry name" value="Glycosidases"/>
    <property type="match status" value="1"/>
</dbReference>
<gene>
    <name evidence="11" type="ORF">B0A48_07342</name>
</gene>
<dbReference type="PROSITE" id="PS00562">
    <property type="entry name" value="CBM1_1"/>
    <property type="match status" value="1"/>
</dbReference>
<evidence type="ECO:0000256" key="1">
    <source>
        <dbReference type="ARBA" id="ARBA00007495"/>
    </source>
</evidence>
<dbReference type="GO" id="GO:0031176">
    <property type="term" value="F:endo-1,4-beta-xylanase activity"/>
    <property type="evidence" value="ECO:0007669"/>
    <property type="project" value="UniProtKB-EC"/>
</dbReference>
<evidence type="ECO:0000256" key="8">
    <source>
        <dbReference type="SAM" id="SignalP"/>
    </source>
</evidence>
<dbReference type="EMBL" id="NAJO01000014">
    <property type="protein sequence ID" value="OQO07645.1"/>
    <property type="molecule type" value="Genomic_DNA"/>
</dbReference>
<keyword evidence="3 7" id="KW-0378">Hydrolase</keyword>
<name>A0A1V8T8C3_9PEZI</name>
<feature type="domain" description="CBM1" evidence="9">
    <location>
        <begin position="378"/>
        <end position="414"/>
    </location>
</feature>
<dbReference type="InterPro" id="IPR035971">
    <property type="entry name" value="CBD_sf"/>
</dbReference>
<comment type="catalytic activity">
    <reaction evidence="7">
        <text>Endohydrolysis of (1-&gt;4)-beta-D-xylosidic linkages in xylans.</text>
        <dbReference type="EC" id="3.2.1.8"/>
    </reaction>
</comment>
<evidence type="ECO:0000256" key="7">
    <source>
        <dbReference type="RuleBase" id="RU361174"/>
    </source>
</evidence>
<dbReference type="Pfam" id="PF00331">
    <property type="entry name" value="Glyco_hydro_10"/>
    <property type="match status" value="1"/>
</dbReference>
<dbReference type="InParanoid" id="A0A1V8T8C3"/>
<evidence type="ECO:0000259" key="9">
    <source>
        <dbReference type="PROSITE" id="PS51164"/>
    </source>
</evidence>
<dbReference type="GO" id="GO:0045493">
    <property type="term" value="P:xylan catabolic process"/>
    <property type="evidence" value="ECO:0007669"/>
    <property type="project" value="UniProtKB-KW"/>
</dbReference>
<protein>
    <recommendedName>
        <fullName evidence="7">Beta-xylanase</fullName>
        <ecNumber evidence="7">3.2.1.8</ecNumber>
    </recommendedName>
</protein>
<dbReference type="PANTHER" id="PTHR31490">
    <property type="entry name" value="GLYCOSYL HYDROLASE"/>
    <property type="match status" value="1"/>
</dbReference>
<keyword evidence="6 7" id="KW-0624">Polysaccharide degradation</keyword>
<evidence type="ECO:0000256" key="6">
    <source>
        <dbReference type="ARBA" id="ARBA00023326"/>
    </source>
</evidence>
<dbReference type="SUPFAM" id="SSF57180">
    <property type="entry name" value="Cellulose-binding domain"/>
    <property type="match status" value="1"/>
</dbReference>
<dbReference type="OrthoDB" id="3055998at2759"/>
<dbReference type="Pfam" id="PF00734">
    <property type="entry name" value="CBM_1"/>
    <property type="match status" value="1"/>
</dbReference>
<keyword evidence="11" id="KW-0858">Xylan degradation</keyword>
<dbReference type="InterPro" id="IPR001000">
    <property type="entry name" value="GH10_dom"/>
</dbReference>
<evidence type="ECO:0000259" key="10">
    <source>
        <dbReference type="PROSITE" id="PS51760"/>
    </source>
</evidence>
<keyword evidence="2 8" id="KW-0732">Signal</keyword>
<dbReference type="InterPro" id="IPR000254">
    <property type="entry name" value="CBD"/>
</dbReference>
<evidence type="ECO:0000256" key="4">
    <source>
        <dbReference type="ARBA" id="ARBA00023277"/>
    </source>
</evidence>
<dbReference type="PROSITE" id="PS51760">
    <property type="entry name" value="GH10_2"/>
    <property type="match status" value="1"/>
</dbReference>
<comment type="caution">
    <text evidence="11">The sequence shown here is derived from an EMBL/GenBank/DDBJ whole genome shotgun (WGS) entry which is preliminary data.</text>
</comment>
<dbReference type="SUPFAM" id="SSF51445">
    <property type="entry name" value="(Trans)glycosidases"/>
    <property type="match status" value="1"/>
</dbReference>
<evidence type="ECO:0000256" key="3">
    <source>
        <dbReference type="ARBA" id="ARBA00022801"/>
    </source>
</evidence>
<reference evidence="12" key="1">
    <citation type="submission" date="2017-03" db="EMBL/GenBank/DDBJ databases">
        <title>Genomes of endolithic fungi from Antarctica.</title>
        <authorList>
            <person name="Coleine C."/>
            <person name="Masonjones S."/>
            <person name="Stajich J.E."/>
        </authorList>
    </citation>
    <scope>NUCLEOTIDE SEQUENCE [LARGE SCALE GENOMIC DNA]</scope>
    <source>
        <strain evidence="12">CCFEE 5527</strain>
    </source>
</reference>
<sequence>MLFTQSFAALSVLSLASATVIPAGLSERAASNSIDAAFKKHGKKYWGTCADSGTLSNSGTAATIQQDFGQVTPENSMKWDAIEPSRGQFSFSGADYLANWAATNNKLVRGHNLLWHSQLPSWVSAISDKNTLISVVKNHVTTEATRYKGKFYAWDVTNEIFNEDGTLRSDVFLNVIGEDYVSIAFNAARAADPYAKLYINDYNLDSATYAKTTGLIKYVKKWIAAGVPIDGIGSQCHLSAGSQFPGSTTQDGALSALCAAASECAVTELDIVNAAPSDYLNVVKACLAQSNCVGITSWGVRDQDSWRSSNSPLLFDNSFAPKAAYNSIISYLGAAAVSTTTKAASSTSAPATTTKPASTTAAATTTAAASTTTAASSGGAAQWGQCGGSGWTGATSCASPYTCHVLNPYYSQCY</sequence>
<evidence type="ECO:0000313" key="12">
    <source>
        <dbReference type="Proteomes" id="UP000192596"/>
    </source>
</evidence>
<dbReference type="PROSITE" id="PS51164">
    <property type="entry name" value="CBM1_2"/>
    <property type="match status" value="1"/>
</dbReference>